<keyword evidence="1" id="KW-0812">Transmembrane</keyword>
<feature type="transmembrane region" description="Helical" evidence="1">
    <location>
        <begin position="124"/>
        <end position="147"/>
    </location>
</feature>
<gene>
    <name evidence="2" type="ORF">CWE13_05985</name>
</gene>
<keyword evidence="1" id="KW-0472">Membrane</keyword>
<dbReference type="AlphaFoldDB" id="A0A432WUR0"/>
<evidence type="ECO:0000313" key="2">
    <source>
        <dbReference type="EMBL" id="RUO37506.1"/>
    </source>
</evidence>
<reference evidence="3" key="1">
    <citation type="journal article" date="2018" name="Front. Microbiol.">
        <title>Genome-Based Analysis Reveals the Taxonomy and Diversity of the Family Idiomarinaceae.</title>
        <authorList>
            <person name="Liu Y."/>
            <person name="Lai Q."/>
            <person name="Shao Z."/>
        </authorList>
    </citation>
    <scope>NUCLEOTIDE SEQUENCE [LARGE SCALE GENOMIC DNA]</scope>
    <source>
        <strain evidence="3">AIS</strain>
    </source>
</reference>
<dbReference type="RefSeq" id="WP_126806803.1">
    <property type="nucleotide sequence ID" value="NZ_PIPP01000002.1"/>
</dbReference>
<feature type="transmembrane region" description="Helical" evidence="1">
    <location>
        <begin position="39"/>
        <end position="61"/>
    </location>
</feature>
<name>A0A432WUR0_9GAMM</name>
<keyword evidence="3" id="KW-1185">Reference proteome</keyword>
<dbReference type="Proteomes" id="UP000286934">
    <property type="component" value="Unassembled WGS sequence"/>
</dbReference>
<proteinExistence type="predicted"/>
<evidence type="ECO:0000313" key="3">
    <source>
        <dbReference type="Proteomes" id="UP000286934"/>
    </source>
</evidence>
<accession>A0A432WUR0</accession>
<evidence type="ECO:0008006" key="4">
    <source>
        <dbReference type="Google" id="ProtNLM"/>
    </source>
</evidence>
<keyword evidence="1" id="KW-1133">Transmembrane helix</keyword>
<sequence length="192" mass="21987">MSNDNFNDLSQLWQAETPSKKVDIAALQRRYKKQRRVMGFNLLLEICILLLVTAFAVTTLIQKSDVIVQVWTIFMVVWGWSLFIPLCFSRWRSFNLMKSKSLDESLQEHIQLVKQEIWRWRLSFYATVFVGIVTLVYLGAALVLNGVGGAGTGFFRVDLLIDLVLITGITGAAIWFHRCKKASEQVLETLLQ</sequence>
<organism evidence="2 3">
    <name type="scientific">Aliidiomarina shirensis</name>
    <dbReference type="NCBI Taxonomy" id="1048642"/>
    <lineage>
        <taxon>Bacteria</taxon>
        <taxon>Pseudomonadati</taxon>
        <taxon>Pseudomonadota</taxon>
        <taxon>Gammaproteobacteria</taxon>
        <taxon>Alteromonadales</taxon>
        <taxon>Idiomarinaceae</taxon>
        <taxon>Aliidiomarina</taxon>
    </lineage>
</organism>
<dbReference type="EMBL" id="PIPP01000002">
    <property type="protein sequence ID" value="RUO37506.1"/>
    <property type="molecule type" value="Genomic_DNA"/>
</dbReference>
<comment type="caution">
    <text evidence="2">The sequence shown here is derived from an EMBL/GenBank/DDBJ whole genome shotgun (WGS) entry which is preliminary data.</text>
</comment>
<feature type="transmembrane region" description="Helical" evidence="1">
    <location>
        <begin position="67"/>
        <end position="88"/>
    </location>
</feature>
<protein>
    <recommendedName>
        <fullName evidence="4">DUF3278 domain-containing protein</fullName>
    </recommendedName>
</protein>
<evidence type="ECO:0000256" key="1">
    <source>
        <dbReference type="SAM" id="Phobius"/>
    </source>
</evidence>
<feature type="transmembrane region" description="Helical" evidence="1">
    <location>
        <begin position="159"/>
        <end position="176"/>
    </location>
</feature>
<dbReference type="OrthoDB" id="6313503at2"/>